<gene>
    <name evidence="6" type="ORF">UFOPK4347_00826</name>
</gene>
<dbReference type="SUPFAM" id="SSF81340">
    <property type="entry name" value="Clc chloride channel"/>
    <property type="match status" value="1"/>
</dbReference>
<dbReference type="GO" id="GO:0015108">
    <property type="term" value="F:chloride transmembrane transporter activity"/>
    <property type="evidence" value="ECO:0007669"/>
    <property type="project" value="InterPro"/>
</dbReference>
<feature type="transmembrane region" description="Helical" evidence="5">
    <location>
        <begin position="178"/>
        <end position="203"/>
    </location>
</feature>
<dbReference type="InterPro" id="IPR050368">
    <property type="entry name" value="ClC-type_chloride_channel"/>
</dbReference>
<evidence type="ECO:0000256" key="5">
    <source>
        <dbReference type="SAM" id="Phobius"/>
    </source>
</evidence>
<sequence>MHSLSARSKQFFLFLIAAITIGAIGGLLSVAFLGSLNWATTTRINSEWLIFLLPVTGGLVGFIYYKWGNPITGGTSLVLDAIHVPGAEVPARMAPMIWSGSVASHLVGASVGREGAIVQIIASVTDAVARKVSTSYNLRRVFLVIAVAAGFGGLFGVPIAGAFFGLEIQRNTKLHKSAVLPAFAASAIAYFTVEACGVKHFATPNIESLHFGWSVLWRCLVASCVFALIAVAYIQLEHRIKNVMAQAITFPPLRPVIGGFIILACVAISGTRAYLGISIPLLEGALTGAIGLAALACLWKLLFTAVSLGTGFVGGEVFPLFIIGALAGAQFARVSHASIPLFAALGLIAVFAAASNTPLTCIVIGIELFGWNALPAYCIVCVLSYVLSGKHTIYKPSPIAKHLVV</sequence>
<dbReference type="Pfam" id="PF00654">
    <property type="entry name" value="Voltage_CLC"/>
    <property type="match status" value="1"/>
</dbReference>
<evidence type="ECO:0000313" key="6">
    <source>
        <dbReference type="EMBL" id="CAB5064891.1"/>
    </source>
</evidence>
<comment type="subcellular location">
    <subcellularLocation>
        <location evidence="1">Membrane</location>
        <topology evidence="1">Multi-pass membrane protein</topology>
    </subcellularLocation>
</comment>
<feature type="transmembrane region" description="Helical" evidence="5">
    <location>
        <begin position="256"/>
        <end position="275"/>
    </location>
</feature>
<feature type="transmembrane region" description="Helical" evidence="5">
    <location>
        <begin position="141"/>
        <end position="166"/>
    </location>
</feature>
<evidence type="ECO:0000256" key="4">
    <source>
        <dbReference type="ARBA" id="ARBA00023136"/>
    </source>
</evidence>
<feature type="transmembrane region" description="Helical" evidence="5">
    <location>
        <begin position="341"/>
        <end position="365"/>
    </location>
</feature>
<dbReference type="InterPro" id="IPR001807">
    <property type="entry name" value="ClC"/>
</dbReference>
<feature type="transmembrane region" description="Helical" evidence="5">
    <location>
        <begin position="215"/>
        <end position="236"/>
    </location>
</feature>
<evidence type="ECO:0000256" key="1">
    <source>
        <dbReference type="ARBA" id="ARBA00004141"/>
    </source>
</evidence>
<dbReference type="InterPro" id="IPR014743">
    <property type="entry name" value="Cl-channel_core"/>
</dbReference>
<keyword evidence="3 5" id="KW-1133">Transmembrane helix</keyword>
<dbReference type="PANTHER" id="PTHR43427">
    <property type="entry name" value="CHLORIDE CHANNEL PROTEIN CLC-E"/>
    <property type="match status" value="1"/>
</dbReference>
<evidence type="ECO:0000256" key="3">
    <source>
        <dbReference type="ARBA" id="ARBA00022989"/>
    </source>
</evidence>
<dbReference type="PANTHER" id="PTHR43427:SF12">
    <property type="entry name" value="CHLORIDE TRANSPORTER"/>
    <property type="match status" value="1"/>
</dbReference>
<proteinExistence type="predicted"/>
<feature type="transmembrane region" description="Helical" evidence="5">
    <location>
        <begin position="371"/>
        <end position="388"/>
    </location>
</feature>
<organism evidence="6">
    <name type="scientific">freshwater metagenome</name>
    <dbReference type="NCBI Taxonomy" id="449393"/>
    <lineage>
        <taxon>unclassified sequences</taxon>
        <taxon>metagenomes</taxon>
        <taxon>ecological metagenomes</taxon>
    </lineage>
</organism>
<keyword evidence="2 5" id="KW-0812">Transmembrane</keyword>
<evidence type="ECO:0000256" key="2">
    <source>
        <dbReference type="ARBA" id="ARBA00022692"/>
    </source>
</evidence>
<reference evidence="6" key="1">
    <citation type="submission" date="2020-05" db="EMBL/GenBank/DDBJ databases">
        <authorList>
            <person name="Chiriac C."/>
            <person name="Salcher M."/>
            <person name="Ghai R."/>
            <person name="Kavagutti S V."/>
        </authorList>
    </citation>
    <scope>NUCLEOTIDE SEQUENCE</scope>
</reference>
<dbReference type="GO" id="GO:0016020">
    <property type="term" value="C:membrane"/>
    <property type="evidence" value="ECO:0007669"/>
    <property type="project" value="UniProtKB-SubCell"/>
</dbReference>
<dbReference type="EMBL" id="CAFBQU010000017">
    <property type="protein sequence ID" value="CAB5064891.1"/>
    <property type="molecule type" value="Genomic_DNA"/>
</dbReference>
<protein>
    <submittedName>
        <fullName evidence="6">Unannotated protein</fullName>
    </submittedName>
</protein>
<feature type="transmembrane region" description="Helical" evidence="5">
    <location>
        <begin position="48"/>
        <end position="65"/>
    </location>
</feature>
<name>A0A6J7UG91_9ZZZZ</name>
<feature type="transmembrane region" description="Helical" evidence="5">
    <location>
        <begin position="282"/>
        <end position="302"/>
    </location>
</feature>
<accession>A0A6J7UG91</accession>
<dbReference type="PRINTS" id="PR00762">
    <property type="entry name" value="CLCHANNEL"/>
</dbReference>
<dbReference type="Gene3D" id="1.10.3080.10">
    <property type="entry name" value="Clc chloride channel"/>
    <property type="match status" value="1"/>
</dbReference>
<dbReference type="AlphaFoldDB" id="A0A6J7UG91"/>
<feature type="transmembrane region" description="Helical" evidence="5">
    <location>
        <begin position="308"/>
        <end position="329"/>
    </location>
</feature>
<keyword evidence="4 5" id="KW-0472">Membrane</keyword>
<feature type="transmembrane region" description="Helical" evidence="5">
    <location>
        <begin position="12"/>
        <end position="36"/>
    </location>
</feature>